<feature type="transmembrane region" description="Helical" evidence="8">
    <location>
        <begin position="348"/>
        <end position="372"/>
    </location>
</feature>
<evidence type="ECO:0000256" key="4">
    <source>
        <dbReference type="ARBA" id="ARBA00022692"/>
    </source>
</evidence>
<dbReference type="InterPro" id="IPR036259">
    <property type="entry name" value="MFS_trans_sf"/>
</dbReference>
<dbReference type="InterPro" id="IPR050360">
    <property type="entry name" value="MFS_Sugar_Transporters"/>
</dbReference>
<dbReference type="InterPro" id="IPR020846">
    <property type="entry name" value="MFS_dom"/>
</dbReference>
<dbReference type="PROSITE" id="PS00217">
    <property type="entry name" value="SUGAR_TRANSPORT_2"/>
    <property type="match status" value="1"/>
</dbReference>
<evidence type="ECO:0000259" key="9">
    <source>
        <dbReference type="PROSITE" id="PS50850"/>
    </source>
</evidence>
<evidence type="ECO:0000313" key="11">
    <source>
        <dbReference type="Proteomes" id="UP000053029"/>
    </source>
</evidence>
<dbReference type="Gene3D" id="1.20.1250.20">
    <property type="entry name" value="MFS general substrate transporter like domains"/>
    <property type="match status" value="1"/>
</dbReference>
<sequence length="551" mass="59996">MPRFVIGNIYVIASIAVVGGGLFGFDIASMSGILGTAGYKCYFNQGPEGPPFNDNENCSGPKSLVQGGITASMAAGSWAGALISGYMSDWLGRKMSIILGCLFWIAGSTVSAASQNIGMLIGGRILNGVSVGIESAQVPVYVSELAPPSKRGRLVGLQQMAISCGIMTMYYISYGGAHIGGQTSSTYNPLSFRVPWAIQMVPAIYLMIGMTFLPESPRWLAKKDRWEECKAVLTLVHGKGNPDHQLVVLELAEINVTCELERQFGDVTYWELFKPKMINRTIIGAFDQIWCQLSGMNLMMYYVTFVFGMAGYKGNSNLLASSIQYVINVVMTIPALIWVDRWGRRPTLMVGSIGCAIWMFASGGVLGTYGTFVPGGVNGVAEQSMLISGAPAKALIAFTYLFVGTFATTWSPVSWIYPPELFPLRVRGKAVALSTSANWAFNTALGLFVPVAFVNIQWRTYLIFGTFLIASFIHVFFFFPETSGKTLEEVEGIFEDPHGIKYLGTPAWKTHKETKRASALERNSIDASELEAWKAESKPVEAATVVHQEVA</sequence>
<feature type="transmembrane region" description="Helical" evidence="8">
    <location>
        <begin position="194"/>
        <end position="213"/>
    </location>
</feature>
<proteinExistence type="inferred from homology"/>
<dbReference type="InterPro" id="IPR003663">
    <property type="entry name" value="Sugar/inositol_transpt"/>
</dbReference>
<protein>
    <recommendedName>
        <fullName evidence="9">Major facilitator superfamily (MFS) profile domain-containing protein</fullName>
    </recommendedName>
</protein>
<comment type="subcellular location">
    <subcellularLocation>
        <location evidence="1">Membrane</location>
        <topology evidence="1">Multi-pass membrane protein</topology>
    </subcellularLocation>
</comment>
<accession>A0A0D2GTJ8</accession>
<dbReference type="PROSITE" id="PS50850">
    <property type="entry name" value="MFS"/>
    <property type="match status" value="1"/>
</dbReference>
<evidence type="ECO:0000256" key="7">
    <source>
        <dbReference type="RuleBase" id="RU003346"/>
    </source>
</evidence>
<dbReference type="RefSeq" id="XP_013288146.1">
    <property type="nucleotide sequence ID" value="XM_013432692.1"/>
</dbReference>
<feature type="transmembrane region" description="Helical" evidence="8">
    <location>
        <begin position="318"/>
        <end position="339"/>
    </location>
</feature>
<dbReference type="AlphaFoldDB" id="A0A0D2GTJ8"/>
<keyword evidence="3 7" id="KW-0813">Transport</keyword>
<keyword evidence="11" id="KW-1185">Reference proteome</keyword>
<feature type="domain" description="Major facilitator superfamily (MFS) profile" evidence="9">
    <location>
        <begin position="12"/>
        <end position="483"/>
    </location>
</feature>
<evidence type="ECO:0000256" key="5">
    <source>
        <dbReference type="ARBA" id="ARBA00022989"/>
    </source>
</evidence>
<feature type="transmembrane region" description="Helical" evidence="8">
    <location>
        <begin position="392"/>
        <end position="418"/>
    </location>
</feature>
<feature type="transmembrane region" description="Helical" evidence="8">
    <location>
        <begin position="64"/>
        <end position="83"/>
    </location>
</feature>
<dbReference type="NCBIfam" id="TIGR00879">
    <property type="entry name" value="SP"/>
    <property type="match status" value="1"/>
</dbReference>
<keyword evidence="4 8" id="KW-0812">Transmembrane</keyword>
<evidence type="ECO:0000256" key="6">
    <source>
        <dbReference type="ARBA" id="ARBA00023136"/>
    </source>
</evidence>
<dbReference type="PANTHER" id="PTHR48022:SF7">
    <property type="entry name" value="MAJOR FACILITATOR SUPERFAMILY (MFS) PROFILE DOMAIN-CONTAINING PROTEIN-RELATED"/>
    <property type="match status" value="1"/>
</dbReference>
<evidence type="ECO:0000256" key="1">
    <source>
        <dbReference type="ARBA" id="ARBA00004141"/>
    </source>
</evidence>
<dbReference type="EMBL" id="KN846970">
    <property type="protein sequence ID" value="KIW84338.1"/>
    <property type="molecule type" value="Genomic_DNA"/>
</dbReference>
<dbReference type="GO" id="GO:0005351">
    <property type="term" value="F:carbohydrate:proton symporter activity"/>
    <property type="evidence" value="ECO:0007669"/>
    <property type="project" value="TreeGrafter"/>
</dbReference>
<dbReference type="Pfam" id="PF00083">
    <property type="entry name" value="Sugar_tr"/>
    <property type="match status" value="1"/>
</dbReference>
<dbReference type="InterPro" id="IPR005828">
    <property type="entry name" value="MFS_sugar_transport-like"/>
</dbReference>
<reference evidence="10 11" key="1">
    <citation type="submission" date="2015-01" db="EMBL/GenBank/DDBJ databases">
        <title>The Genome Sequence of Fonsecaea pedrosoi CBS 271.37.</title>
        <authorList>
            <consortium name="The Broad Institute Genomics Platform"/>
            <person name="Cuomo C."/>
            <person name="de Hoog S."/>
            <person name="Gorbushina A."/>
            <person name="Stielow B."/>
            <person name="Teixiera M."/>
            <person name="Abouelleil A."/>
            <person name="Chapman S.B."/>
            <person name="Priest M."/>
            <person name="Young S.K."/>
            <person name="Wortman J."/>
            <person name="Nusbaum C."/>
            <person name="Birren B."/>
        </authorList>
    </citation>
    <scope>NUCLEOTIDE SEQUENCE [LARGE SCALE GENOMIC DNA]</scope>
    <source>
        <strain evidence="10 11">CBS 271.37</strain>
    </source>
</reference>
<feature type="transmembrane region" description="Helical" evidence="8">
    <location>
        <begin position="430"/>
        <end position="454"/>
    </location>
</feature>
<dbReference type="PRINTS" id="PR00171">
    <property type="entry name" value="SUGRTRNSPORT"/>
</dbReference>
<comment type="similarity">
    <text evidence="2 7">Belongs to the major facilitator superfamily. Sugar transporter (TC 2.A.1.1) family.</text>
</comment>
<organism evidence="10 11">
    <name type="scientific">Fonsecaea pedrosoi CBS 271.37</name>
    <dbReference type="NCBI Taxonomy" id="1442368"/>
    <lineage>
        <taxon>Eukaryota</taxon>
        <taxon>Fungi</taxon>
        <taxon>Dikarya</taxon>
        <taxon>Ascomycota</taxon>
        <taxon>Pezizomycotina</taxon>
        <taxon>Eurotiomycetes</taxon>
        <taxon>Chaetothyriomycetidae</taxon>
        <taxon>Chaetothyriales</taxon>
        <taxon>Herpotrichiellaceae</taxon>
        <taxon>Fonsecaea</taxon>
    </lineage>
</organism>
<dbReference type="CDD" id="cd17356">
    <property type="entry name" value="MFS_HXT"/>
    <property type="match status" value="1"/>
</dbReference>
<evidence type="ECO:0000313" key="10">
    <source>
        <dbReference type="EMBL" id="KIW84338.1"/>
    </source>
</evidence>
<evidence type="ECO:0000256" key="3">
    <source>
        <dbReference type="ARBA" id="ARBA00022448"/>
    </source>
</evidence>
<feature type="transmembrane region" description="Helical" evidence="8">
    <location>
        <begin position="460"/>
        <end position="479"/>
    </location>
</feature>
<dbReference type="PROSITE" id="PS00216">
    <property type="entry name" value="SUGAR_TRANSPORT_1"/>
    <property type="match status" value="2"/>
</dbReference>
<dbReference type="GO" id="GO:0016020">
    <property type="term" value="C:membrane"/>
    <property type="evidence" value="ECO:0007669"/>
    <property type="project" value="UniProtKB-SubCell"/>
</dbReference>
<keyword evidence="5 8" id="KW-1133">Transmembrane helix</keyword>
<dbReference type="PANTHER" id="PTHR48022">
    <property type="entry name" value="PLASTIDIC GLUCOSE TRANSPORTER 4"/>
    <property type="match status" value="1"/>
</dbReference>
<dbReference type="InterPro" id="IPR005829">
    <property type="entry name" value="Sugar_transporter_CS"/>
</dbReference>
<feature type="transmembrane region" description="Helical" evidence="8">
    <location>
        <begin position="289"/>
        <end position="312"/>
    </location>
</feature>
<dbReference type="Proteomes" id="UP000053029">
    <property type="component" value="Unassembled WGS sequence"/>
</dbReference>
<dbReference type="OrthoDB" id="4142200at2759"/>
<feature type="transmembrane region" description="Helical" evidence="8">
    <location>
        <begin position="154"/>
        <end position="174"/>
    </location>
</feature>
<dbReference type="FunFam" id="1.20.1250.20:FF:000026">
    <property type="entry name" value="MFS quinate transporter QutD"/>
    <property type="match status" value="1"/>
</dbReference>
<dbReference type="SUPFAM" id="SSF103473">
    <property type="entry name" value="MFS general substrate transporter"/>
    <property type="match status" value="1"/>
</dbReference>
<name>A0A0D2GTJ8_9EURO</name>
<feature type="transmembrane region" description="Helical" evidence="8">
    <location>
        <begin position="7"/>
        <end position="25"/>
    </location>
</feature>
<gene>
    <name evidence="10" type="ORF">Z517_03588</name>
</gene>
<dbReference type="VEuPathDB" id="FungiDB:Z517_03588"/>
<dbReference type="GeneID" id="25303078"/>
<keyword evidence="6 8" id="KW-0472">Membrane</keyword>
<evidence type="ECO:0000256" key="8">
    <source>
        <dbReference type="SAM" id="Phobius"/>
    </source>
</evidence>
<evidence type="ECO:0000256" key="2">
    <source>
        <dbReference type="ARBA" id="ARBA00010992"/>
    </source>
</evidence>
<dbReference type="HOGENOM" id="CLU_001265_30_12_1"/>